<reference evidence="2" key="1">
    <citation type="journal article" date="2011" name="Proc. Natl. Acad. Sci. U.S.A.">
        <title>Obligate biotrophy features unraveled by the genomic analysis of rust fungi.</title>
        <authorList>
            <person name="Duplessis S."/>
            <person name="Cuomo C.A."/>
            <person name="Lin Y.-C."/>
            <person name="Aerts A."/>
            <person name="Tisserant E."/>
            <person name="Veneault-Fourrey C."/>
            <person name="Joly D.L."/>
            <person name="Hacquard S."/>
            <person name="Amselem J."/>
            <person name="Cantarel B.L."/>
            <person name="Chiu R."/>
            <person name="Coutinho P.M."/>
            <person name="Feau N."/>
            <person name="Field M."/>
            <person name="Frey P."/>
            <person name="Gelhaye E."/>
            <person name="Goldberg J."/>
            <person name="Grabherr M.G."/>
            <person name="Kodira C.D."/>
            <person name="Kohler A."/>
            <person name="Kuees U."/>
            <person name="Lindquist E.A."/>
            <person name="Lucas S.M."/>
            <person name="Mago R."/>
            <person name="Mauceli E."/>
            <person name="Morin E."/>
            <person name="Murat C."/>
            <person name="Pangilinan J.L."/>
            <person name="Park R."/>
            <person name="Pearson M."/>
            <person name="Quesneville H."/>
            <person name="Rouhier N."/>
            <person name="Sakthikumar S."/>
            <person name="Salamov A.A."/>
            <person name="Schmutz J."/>
            <person name="Selles B."/>
            <person name="Shapiro H."/>
            <person name="Tanguay P."/>
            <person name="Tuskan G.A."/>
            <person name="Henrissat B."/>
            <person name="Van de Peer Y."/>
            <person name="Rouze P."/>
            <person name="Ellis J.G."/>
            <person name="Dodds P.N."/>
            <person name="Schein J.E."/>
            <person name="Zhong S."/>
            <person name="Hamelin R.C."/>
            <person name="Grigoriev I.V."/>
            <person name="Szabo L.J."/>
            <person name="Martin F."/>
        </authorList>
    </citation>
    <scope>NUCLEOTIDE SEQUENCE [LARGE SCALE GENOMIC DNA]</scope>
    <source>
        <strain evidence="2">98AG31 / pathotype 3-4-7</strain>
    </source>
</reference>
<gene>
    <name evidence="1" type="ORF">MELLADRAFT_92015</name>
</gene>
<organism evidence="2">
    <name type="scientific">Melampsora larici-populina (strain 98AG31 / pathotype 3-4-7)</name>
    <name type="common">Poplar leaf rust fungus</name>
    <dbReference type="NCBI Taxonomy" id="747676"/>
    <lineage>
        <taxon>Eukaryota</taxon>
        <taxon>Fungi</taxon>
        <taxon>Dikarya</taxon>
        <taxon>Basidiomycota</taxon>
        <taxon>Pucciniomycotina</taxon>
        <taxon>Pucciniomycetes</taxon>
        <taxon>Pucciniales</taxon>
        <taxon>Melampsoraceae</taxon>
        <taxon>Melampsora</taxon>
    </lineage>
</organism>
<dbReference type="GeneID" id="18936094"/>
<dbReference type="EMBL" id="GL883137">
    <property type="protein sequence ID" value="EGG01518.1"/>
    <property type="molecule type" value="Genomic_DNA"/>
</dbReference>
<dbReference type="AlphaFoldDB" id="F4S180"/>
<proteinExistence type="predicted"/>
<protein>
    <submittedName>
        <fullName evidence="1">Uncharacterized protein</fullName>
    </submittedName>
</protein>
<dbReference type="VEuPathDB" id="FungiDB:MELLADRAFT_92015"/>
<dbReference type="InParanoid" id="F4S180"/>
<dbReference type="RefSeq" id="XP_007415109.1">
    <property type="nucleotide sequence ID" value="XM_007415047.1"/>
</dbReference>
<dbReference type="HOGENOM" id="CLU_2073679_0_0_1"/>
<dbReference type="KEGG" id="mlr:MELLADRAFT_92015"/>
<evidence type="ECO:0000313" key="1">
    <source>
        <dbReference type="EMBL" id="EGG01518.1"/>
    </source>
</evidence>
<accession>F4S180</accession>
<keyword evidence="2" id="KW-1185">Reference proteome</keyword>
<name>F4S180_MELLP</name>
<dbReference type="Proteomes" id="UP000001072">
    <property type="component" value="Unassembled WGS sequence"/>
</dbReference>
<sequence>MLLVEGLLMKDLKTKKIQSRPRSLRYSGSVCQFSVLLAWRWRPSLFPEVSKGCGRQRAALKMRFPTSTYVNAVRMRIRSEIAFQPHPVWLLLIPYPTLPTPIFYICSIPISPPSSPSC</sequence>
<evidence type="ECO:0000313" key="2">
    <source>
        <dbReference type="Proteomes" id="UP000001072"/>
    </source>
</evidence>